<dbReference type="AlphaFoldDB" id="A0A317WT17"/>
<evidence type="ECO:0000313" key="2">
    <source>
        <dbReference type="Proteomes" id="UP000247233"/>
    </source>
</evidence>
<evidence type="ECO:0000313" key="1">
    <source>
        <dbReference type="EMBL" id="PWY87380.1"/>
    </source>
</evidence>
<accession>A0A317WT17</accession>
<proteinExistence type="predicted"/>
<keyword evidence="2" id="KW-1185">Reference proteome</keyword>
<gene>
    <name evidence="1" type="ORF">BO70DRAFT_193539</name>
</gene>
<dbReference type="RefSeq" id="XP_025401263.1">
    <property type="nucleotide sequence ID" value="XM_025538517.1"/>
</dbReference>
<dbReference type="GeneID" id="37060754"/>
<dbReference type="EMBL" id="MSFL01000006">
    <property type="protein sequence ID" value="PWY87380.1"/>
    <property type="molecule type" value="Genomic_DNA"/>
</dbReference>
<name>A0A317WT17_9EURO</name>
<dbReference type="VEuPathDB" id="FungiDB:BO70DRAFT_193539"/>
<dbReference type="Proteomes" id="UP000247233">
    <property type="component" value="Unassembled WGS sequence"/>
</dbReference>
<reference evidence="1 2" key="1">
    <citation type="submission" date="2016-12" db="EMBL/GenBank/DDBJ databases">
        <title>The genomes of Aspergillus section Nigri reveals drivers in fungal speciation.</title>
        <authorList>
            <consortium name="DOE Joint Genome Institute"/>
            <person name="Vesth T.C."/>
            <person name="Nybo J."/>
            <person name="Theobald S."/>
            <person name="Brandl J."/>
            <person name="Frisvad J.C."/>
            <person name="Nielsen K.F."/>
            <person name="Lyhne E.K."/>
            <person name="Kogle M.E."/>
            <person name="Kuo A."/>
            <person name="Riley R."/>
            <person name="Clum A."/>
            <person name="Nolan M."/>
            <person name="Lipzen A."/>
            <person name="Salamov A."/>
            <person name="Henrissat B."/>
            <person name="Wiebenga A."/>
            <person name="De Vries R.P."/>
            <person name="Grigoriev I.V."/>
            <person name="Mortensen U.H."/>
            <person name="Andersen M.R."/>
            <person name="Baker S.E."/>
        </authorList>
    </citation>
    <scope>NUCLEOTIDE SEQUENCE [LARGE SCALE GENOMIC DNA]</scope>
    <source>
        <strain evidence="1 2">CBS 117.55</strain>
    </source>
</reference>
<organism evidence="1 2">
    <name type="scientific">Aspergillus heteromorphus CBS 117.55</name>
    <dbReference type="NCBI Taxonomy" id="1448321"/>
    <lineage>
        <taxon>Eukaryota</taxon>
        <taxon>Fungi</taxon>
        <taxon>Dikarya</taxon>
        <taxon>Ascomycota</taxon>
        <taxon>Pezizomycotina</taxon>
        <taxon>Eurotiomycetes</taxon>
        <taxon>Eurotiomycetidae</taxon>
        <taxon>Eurotiales</taxon>
        <taxon>Aspergillaceae</taxon>
        <taxon>Aspergillus</taxon>
        <taxon>Aspergillus subgen. Circumdati</taxon>
    </lineage>
</organism>
<sequence length="78" mass="8539">MQESRIQDSGRGGPNNWCERPIGATAAFRNGPRSGISICPSGSCRSQRPILSPVLPPPPPPILAAFQQDCIRRRDWGR</sequence>
<protein>
    <submittedName>
        <fullName evidence="1">Uncharacterized protein</fullName>
    </submittedName>
</protein>
<comment type="caution">
    <text evidence="1">The sequence shown here is derived from an EMBL/GenBank/DDBJ whole genome shotgun (WGS) entry which is preliminary data.</text>
</comment>